<dbReference type="PANTHER" id="PTHR46796">
    <property type="entry name" value="HTH-TYPE TRANSCRIPTIONAL ACTIVATOR RHAS-RELATED"/>
    <property type="match status" value="1"/>
</dbReference>
<keyword evidence="1" id="KW-0805">Transcription regulation</keyword>
<name>A0A919UD80_9ACTN</name>
<keyword evidence="2" id="KW-0238">DNA-binding</keyword>
<dbReference type="SUPFAM" id="SSF46689">
    <property type="entry name" value="Homeodomain-like"/>
    <property type="match status" value="1"/>
</dbReference>
<reference evidence="5" key="1">
    <citation type="submission" date="2021-01" db="EMBL/GenBank/DDBJ databases">
        <title>Whole genome shotgun sequence of Dactylosporangium siamense NBRC 106093.</title>
        <authorList>
            <person name="Komaki H."/>
            <person name="Tamura T."/>
        </authorList>
    </citation>
    <scope>NUCLEOTIDE SEQUENCE</scope>
    <source>
        <strain evidence="5">NBRC 106093</strain>
    </source>
</reference>
<dbReference type="EMBL" id="BONQ01000151">
    <property type="protein sequence ID" value="GIG51234.1"/>
    <property type="molecule type" value="Genomic_DNA"/>
</dbReference>
<dbReference type="Gene3D" id="1.10.10.60">
    <property type="entry name" value="Homeodomain-like"/>
    <property type="match status" value="1"/>
</dbReference>
<dbReference type="GO" id="GO:0043565">
    <property type="term" value="F:sequence-specific DNA binding"/>
    <property type="evidence" value="ECO:0007669"/>
    <property type="project" value="InterPro"/>
</dbReference>
<dbReference type="RefSeq" id="WP_203852844.1">
    <property type="nucleotide sequence ID" value="NZ_BAAAVW010000031.1"/>
</dbReference>
<protein>
    <submittedName>
        <fullName evidence="5">Transcriptional regulator</fullName>
    </submittedName>
</protein>
<evidence type="ECO:0000256" key="2">
    <source>
        <dbReference type="ARBA" id="ARBA00023125"/>
    </source>
</evidence>
<dbReference type="InterPro" id="IPR018060">
    <property type="entry name" value="HTH_AraC"/>
</dbReference>
<dbReference type="Pfam" id="PF12833">
    <property type="entry name" value="HTH_18"/>
    <property type="match status" value="1"/>
</dbReference>
<accession>A0A919UD80</accession>
<feature type="domain" description="HTH araC/xylS-type" evidence="4">
    <location>
        <begin position="222"/>
        <end position="323"/>
    </location>
</feature>
<evidence type="ECO:0000259" key="4">
    <source>
        <dbReference type="PROSITE" id="PS01124"/>
    </source>
</evidence>
<keyword evidence="3" id="KW-0804">Transcription</keyword>
<comment type="caution">
    <text evidence="5">The sequence shown here is derived from an EMBL/GenBank/DDBJ whole genome shotgun (WGS) entry which is preliminary data.</text>
</comment>
<dbReference type="GO" id="GO:0003700">
    <property type="term" value="F:DNA-binding transcription factor activity"/>
    <property type="evidence" value="ECO:0007669"/>
    <property type="project" value="InterPro"/>
</dbReference>
<dbReference type="InterPro" id="IPR009057">
    <property type="entry name" value="Homeodomain-like_sf"/>
</dbReference>
<evidence type="ECO:0000313" key="5">
    <source>
        <dbReference type="EMBL" id="GIG51234.1"/>
    </source>
</evidence>
<dbReference type="AlphaFoldDB" id="A0A919UD80"/>
<dbReference type="InterPro" id="IPR050204">
    <property type="entry name" value="AraC_XylS_family_regulators"/>
</dbReference>
<evidence type="ECO:0000256" key="1">
    <source>
        <dbReference type="ARBA" id="ARBA00023015"/>
    </source>
</evidence>
<evidence type="ECO:0000313" key="6">
    <source>
        <dbReference type="Proteomes" id="UP000660611"/>
    </source>
</evidence>
<dbReference type="InterPro" id="IPR035418">
    <property type="entry name" value="AraC-bd_2"/>
</dbReference>
<organism evidence="5 6">
    <name type="scientific">Dactylosporangium siamense</name>
    <dbReference type="NCBI Taxonomy" id="685454"/>
    <lineage>
        <taxon>Bacteria</taxon>
        <taxon>Bacillati</taxon>
        <taxon>Actinomycetota</taxon>
        <taxon>Actinomycetes</taxon>
        <taxon>Micromonosporales</taxon>
        <taxon>Micromonosporaceae</taxon>
        <taxon>Dactylosporangium</taxon>
    </lineage>
</organism>
<dbReference type="PANTHER" id="PTHR46796:SF6">
    <property type="entry name" value="ARAC SUBFAMILY"/>
    <property type="match status" value="1"/>
</dbReference>
<evidence type="ECO:0000256" key="3">
    <source>
        <dbReference type="ARBA" id="ARBA00023163"/>
    </source>
</evidence>
<sequence length="323" mass="35478">MLATHTVDLSPLPPADRFDYWSELVAKEIAPNQIASTHAHDFDARMRLTGLGPLTLTSLSFPSLTTRRTTRLIRRSDPEQYHLALLTSGVGTVQQDRREAAIQPGHFTLLTSSRPYEASHGIPAVRPEPVSSVVAVIPHSHLPIPHHKVSALFGASLPSDSGMGALLARHLQHIAAHPDQFDTSEAGFLGNTTLDLIAAMLAQQLNAVGSLPSDVRHGLLRSRIDAFIDDNIGDPTLGPQTIAAAHNISTSTLHRLFRTEMTPVAELIRTRRLQRCRRDLANPALRGKPAHAIGARWGYPDRSHFNRAFIAKYGMSPTEYRQQ</sequence>
<dbReference type="Pfam" id="PF14525">
    <property type="entry name" value="AraC_binding_2"/>
    <property type="match status" value="1"/>
</dbReference>
<keyword evidence="6" id="KW-1185">Reference proteome</keyword>
<dbReference type="PROSITE" id="PS01124">
    <property type="entry name" value="HTH_ARAC_FAMILY_2"/>
    <property type="match status" value="1"/>
</dbReference>
<gene>
    <name evidence="5" type="ORF">Dsi01nite_092750</name>
</gene>
<dbReference type="SMART" id="SM00342">
    <property type="entry name" value="HTH_ARAC"/>
    <property type="match status" value="1"/>
</dbReference>
<dbReference type="Proteomes" id="UP000660611">
    <property type="component" value="Unassembled WGS sequence"/>
</dbReference>
<proteinExistence type="predicted"/>